<dbReference type="AlphaFoldDB" id="A0A9X3E2P3"/>
<reference evidence="2" key="1">
    <citation type="submission" date="2022-11" db="EMBL/GenBank/DDBJ databases">
        <title>Biodiversity and phylogenetic relationships of bacteria.</title>
        <authorList>
            <person name="Machado R.A.R."/>
            <person name="Bhat A."/>
            <person name="Loulou A."/>
            <person name="Kallel S."/>
        </authorList>
    </citation>
    <scope>NUCLEOTIDE SEQUENCE</scope>
    <source>
        <strain evidence="2">K-TC2</strain>
    </source>
</reference>
<name>A0A9X3E2P3_9HYPH</name>
<evidence type="ECO:0000313" key="2">
    <source>
        <dbReference type="EMBL" id="MCX5570091.1"/>
    </source>
</evidence>
<sequence length="135" mass="13645">MNRFALPLALAAVSVVAAFSAGESFAKSKAAAPAEASAKVRDASCKQSRWELKGAGAKTIAEGSQDRVWRVSVAGVPAKASVVLEYTRSNGTKGEVGMPSGYATLVEGSSVRMVLSSPGLGSAVAVAGTINAQCK</sequence>
<dbReference type="EMBL" id="JAPKNK010000004">
    <property type="protein sequence ID" value="MCX5570091.1"/>
    <property type="molecule type" value="Genomic_DNA"/>
</dbReference>
<feature type="chain" id="PRO_5040877927" description="Secreted protein" evidence="1">
    <location>
        <begin position="27"/>
        <end position="135"/>
    </location>
</feature>
<evidence type="ECO:0008006" key="4">
    <source>
        <dbReference type="Google" id="ProtNLM"/>
    </source>
</evidence>
<comment type="caution">
    <text evidence="2">The sequence shown here is derived from an EMBL/GenBank/DDBJ whole genome shotgun (WGS) entry which is preliminary data.</text>
</comment>
<protein>
    <recommendedName>
        <fullName evidence="4">Secreted protein</fullName>
    </recommendedName>
</protein>
<gene>
    <name evidence="2" type="ORF">OSH07_12880</name>
</gene>
<keyword evidence="1" id="KW-0732">Signal</keyword>
<feature type="signal peptide" evidence="1">
    <location>
        <begin position="1"/>
        <end position="26"/>
    </location>
</feature>
<organism evidence="2 3">
    <name type="scientific">Kaistia nematophila</name>
    <dbReference type="NCBI Taxonomy" id="2994654"/>
    <lineage>
        <taxon>Bacteria</taxon>
        <taxon>Pseudomonadati</taxon>
        <taxon>Pseudomonadota</taxon>
        <taxon>Alphaproteobacteria</taxon>
        <taxon>Hyphomicrobiales</taxon>
        <taxon>Kaistiaceae</taxon>
        <taxon>Kaistia</taxon>
    </lineage>
</organism>
<accession>A0A9X3E2P3</accession>
<proteinExistence type="predicted"/>
<evidence type="ECO:0000313" key="3">
    <source>
        <dbReference type="Proteomes" id="UP001144805"/>
    </source>
</evidence>
<dbReference type="Proteomes" id="UP001144805">
    <property type="component" value="Unassembled WGS sequence"/>
</dbReference>
<evidence type="ECO:0000256" key="1">
    <source>
        <dbReference type="SAM" id="SignalP"/>
    </source>
</evidence>
<dbReference type="RefSeq" id="WP_266339052.1">
    <property type="nucleotide sequence ID" value="NZ_JAPKNK010000004.1"/>
</dbReference>
<keyword evidence="3" id="KW-1185">Reference proteome</keyword>